<proteinExistence type="predicted"/>
<dbReference type="EMBL" id="CAJQZC010000011">
    <property type="protein sequence ID" value="CAG4919303.1"/>
    <property type="molecule type" value="Genomic_DNA"/>
</dbReference>
<comment type="caution">
    <text evidence="2">The sequence shown here is derived from an EMBL/GenBank/DDBJ whole genome shotgun (WGS) entry which is preliminary data.</text>
</comment>
<evidence type="ECO:0000256" key="1">
    <source>
        <dbReference type="SAM" id="Phobius"/>
    </source>
</evidence>
<evidence type="ECO:0000313" key="3">
    <source>
        <dbReference type="Proteomes" id="UP000789704"/>
    </source>
</evidence>
<dbReference type="Proteomes" id="UP000789704">
    <property type="component" value="Unassembled WGS sequence"/>
</dbReference>
<gene>
    <name evidence="2" type="ORF">LMG31841_04864</name>
</gene>
<protein>
    <submittedName>
        <fullName evidence="2">Uncharacterized protein</fullName>
    </submittedName>
</protein>
<organism evidence="2 3">
    <name type="scientific">Paraburkholderia saeva</name>
    <dbReference type="NCBI Taxonomy" id="2777537"/>
    <lineage>
        <taxon>Bacteria</taxon>
        <taxon>Pseudomonadati</taxon>
        <taxon>Pseudomonadota</taxon>
        <taxon>Betaproteobacteria</taxon>
        <taxon>Burkholderiales</taxon>
        <taxon>Burkholderiaceae</taxon>
        <taxon>Paraburkholderia</taxon>
    </lineage>
</organism>
<evidence type="ECO:0000313" key="2">
    <source>
        <dbReference type="EMBL" id="CAG4919303.1"/>
    </source>
</evidence>
<sequence length="177" mass="19531">MGFIDWVDIHQGTAAWIQAIGAGLAIAAAFIIPARQRHNEAAVKRVQDAERNAAIARRINALAHDYLFMLEQMGKQSGGRGNQYYRLDGLALEDLMARLRAVEGDETNALRLGMIFDLRANARTLRRHFIGQFGEPQAIGDDNLDFASLRDRARYIVGRTKEAADAAEYLAISSSGS</sequence>
<name>A0A9N8RZR3_9BURK</name>
<keyword evidence="1" id="KW-0472">Membrane</keyword>
<keyword evidence="1" id="KW-1133">Transmembrane helix</keyword>
<dbReference type="RefSeq" id="WP_228882514.1">
    <property type="nucleotide sequence ID" value="NZ_CAJQZC010000011.1"/>
</dbReference>
<dbReference type="AlphaFoldDB" id="A0A9N8RZR3"/>
<keyword evidence="3" id="KW-1185">Reference proteome</keyword>
<feature type="transmembrane region" description="Helical" evidence="1">
    <location>
        <begin position="15"/>
        <end position="34"/>
    </location>
</feature>
<accession>A0A9N8RZR3</accession>
<keyword evidence="1" id="KW-0812">Transmembrane</keyword>
<reference evidence="2" key="1">
    <citation type="submission" date="2021-04" db="EMBL/GenBank/DDBJ databases">
        <authorList>
            <person name="Vanwijnsberghe S."/>
        </authorList>
    </citation>
    <scope>NUCLEOTIDE SEQUENCE</scope>
    <source>
        <strain evidence="2">LMG 31841</strain>
    </source>
</reference>